<dbReference type="GO" id="GO:0046872">
    <property type="term" value="F:metal ion binding"/>
    <property type="evidence" value="ECO:0007669"/>
    <property type="project" value="UniProtKB-KW"/>
</dbReference>
<dbReference type="GO" id="GO:0016780">
    <property type="term" value="F:phosphotransferase activity, for other substituted phosphate groups"/>
    <property type="evidence" value="ECO:0007669"/>
    <property type="project" value="InterPro"/>
</dbReference>
<dbReference type="eggNOG" id="COG0472">
    <property type="taxonomic scope" value="Bacteria"/>
</dbReference>
<evidence type="ECO:0000256" key="5">
    <source>
        <dbReference type="ARBA" id="ARBA00022989"/>
    </source>
</evidence>
<evidence type="ECO:0000256" key="4">
    <source>
        <dbReference type="ARBA" id="ARBA00022692"/>
    </source>
</evidence>
<proteinExistence type="predicted"/>
<dbReference type="GO" id="GO:0071555">
    <property type="term" value="P:cell wall organization"/>
    <property type="evidence" value="ECO:0007669"/>
    <property type="project" value="TreeGrafter"/>
</dbReference>
<feature type="transmembrane region" description="Helical" evidence="8">
    <location>
        <begin position="314"/>
        <end position="334"/>
    </location>
</feature>
<organism evidence="9 10">
    <name type="scientific">Sphingobacterium deserti</name>
    <dbReference type="NCBI Taxonomy" id="1229276"/>
    <lineage>
        <taxon>Bacteria</taxon>
        <taxon>Pseudomonadati</taxon>
        <taxon>Bacteroidota</taxon>
        <taxon>Sphingobacteriia</taxon>
        <taxon>Sphingobacteriales</taxon>
        <taxon>Sphingobacteriaceae</taxon>
        <taxon>Sphingobacterium</taxon>
    </lineage>
</organism>
<keyword evidence="4 8" id="KW-0812">Transmembrane</keyword>
<dbReference type="OrthoDB" id="9783652at2"/>
<dbReference type="EMBL" id="JJMU01000029">
    <property type="protein sequence ID" value="KGE14137.1"/>
    <property type="molecule type" value="Genomic_DNA"/>
</dbReference>
<dbReference type="PATRIC" id="fig|1229276.3.peg.2028"/>
<keyword evidence="5 8" id="KW-1133">Transmembrane helix</keyword>
<feature type="transmembrane region" description="Helical" evidence="8">
    <location>
        <begin position="234"/>
        <end position="251"/>
    </location>
</feature>
<feature type="transmembrane region" description="Helical" evidence="8">
    <location>
        <begin position="85"/>
        <end position="105"/>
    </location>
</feature>
<dbReference type="PROSITE" id="PS01348">
    <property type="entry name" value="MRAY_2"/>
    <property type="match status" value="1"/>
</dbReference>
<dbReference type="InterPro" id="IPR000715">
    <property type="entry name" value="Glycosyl_transferase_4"/>
</dbReference>
<dbReference type="Proteomes" id="UP000031802">
    <property type="component" value="Unassembled WGS sequence"/>
</dbReference>
<comment type="subcellular location">
    <subcellularLocation>
        <location evidence="1">Cell membrane</location>
        <topology evidence="1">Multi-pass membrane protein</topology>
    </subcellularLocation>
</comment>
<feature type="binding site" evidence="7">
    <location>
        <position position="232"/>
    </location>
    <ligand>
        <name>Mg(2+)</name>
        <dbReference type="ChEBI" id="CHEBI:18420"/>
    </ligand>
</feature>
<dbReference type="RefSeq" id="WP_037498285.1">
    <property type="nucleotide sequence ID" value="NZ_JJMU01000029.1"/>
</dbReference>
<evidence type="ECO:0000256" key="2">
    <source>
        <dbReference type="ARBA" id="ARBA00022475"/>
    </source>
</evidence>
<dbReference type="PANTHER" id="PTHR22926:SF3">
    <property type="entry name" value="UNDECAPRENYL-PHOSPHATE ALPHA-N-ACETYLGLUCOSAMINYL 1-PHOSPHATE TRANSFERASE"/>
    <property type="match status" value="1"/>
</dbReference>
<dbReference type="Pfam" id="PF00953">
    <property type="entry name" value="Glycos_transf_4"/>
    <property type="match status" value="1"/>
</dbReference>
<reference evidence="10" key="1">
    <citation type="submission" date="2014-04" db="EMBL/GenBank/DDBJ databases">
        <title>Whole-Genome optical mapping and complete genome sequence of Sphingobacterium deserti sp. nov., a new spaces isolated from desert in the west of China.</title>
        <authorList>
            <person name="Teng C."/>
            <person name="Zhou Z."/>
            <person name="Li X."/>
            <person name="Chen M."/>
            <person name="Lin M."/>
            <person name="Wang L."/>
            <person name="Su S."/>
            <person name="Zhang C."/>
            <person name="Zhang W."/>
        </authorList>
    </citation>
    <scope>NUCLEOTIDE SEQUENCE [LARGE SCALE GENOMIC DNA]</scope>
    <source>
        <strain evidence="10">ACCC05744</strain>
    </source>
</reference>
<keyword evidence="6 8" id="KW-0472">Membrane</keyword>
<comment type="caution">
    <text evidence="9">The sequence shown here is derived from an EMBL/GenBank/DDBJ whole genome shotgun (WGS) entry which is preliminary data.</text>
</comment>
<dbReference type="PANTHER" id="PTHR22926">
    <property type="entry name" value="PHOSPHO-N-ACETYLMURAMOYL-PENTAPEPTIDE-TRANSFERASE"/>
    <property type="match status" value="1"/>
</dbReference>
<keyword evidence="10" id="KW-1185">Reference proteome</keyword>
<evidence type="ECO:0000256" key="6">
    <source>
        <dbReference type="ARBA" id="ARBA00023136"/>
    </source>
</evidence>
<keyword evidence="3 9" id="KW-0808">Transferase</keyword>
<evidence type="ECO:0000256" key="1">
    <source>
        <dbReference type="ARBA" id="ARBA00004651"/>
    </source>
</evidence>
<feature type="transmembrane region" description="Helical" evidence="8">
    <location>
        <begin position="6"/>
        <end position="29"/>
    </location>
</feature>
<dbReference type="STRING" id="1229276.DI53_1967"/>
<keyword evidence="2" id="KW-1003">Cell membrane</keyword>
<evidence type="ECO:0000313" key="10">
    <source>
        <dbReference type="Proteomes" id="UP000031802"/>
    </source>
</evidence>
<feature type="transmembrane region" description="Helical" evidence="8">
    <location>
        <begin position="117"/>
        <end position="134"/>
    </location>
</feature>
<accession>A0A0B8T0K2</accession>
<gene>
    <name evidence="9" type="ORF">DI53_1967</name>
</gene>
<feature type="transmembrane region" description="Helical" evidence="8">
    <location>
        <begin position="340"/>
        <end position="359"/>
    </location>
</feature>
<feature type="transmembrane region" description="Helical" evidence="8">
    <location>
        <begin position="50"/>
        <end position="73"/>
    </location>
</feature>
<protein>
    <submittedName>
        <fullName evidence="9">Glycosyltransferase</fullName>
    </submittedName>
</protein>
<name>A0A0B8T0K2_9SPHI</name>
<feature type="transmembrane region" description="Helical" evidence="8">
    <location>
        <begin position="263"/>
        <end position="283"/>
    </location>
</feature>
<evidence type="ECO:0000256" key="7">
    <source>
        <dbReference type="PIRSR" id="PIRSR600715-1"/>
    </source>
</evidence>
<feature type="transmembrane region" description="Helical" evidence="8">
    <location>
        <begin position="175"/>
        <end position="194"/>
    </location>
</feature>
<keyword evidence="7" id="KW-0479">Metal-binding</keyword>
<comment type="cofactor">
    <cofactor evidence="7">
        <name>Mg(2+)</name>
        <dbReference type="ChEBI" id="CHEBI:18420"/>
    </cofactor>
</comment>
<dbReference type="CDD" id="cd06853">
    <property type="entry name" value="GT_WecA_like"/>
    <property type="match status" value="1"/>
</dbReference>
<dbReference type="AlphaFoldDB" id="A0A0B8T0K2"/>
<evidence type="ECO:0000256" key="8">
    <source>
        <dbReference type="SAM" id="Phobius"/>
    </source>
</evidence>
<feature type="transmembrane region" description="Helical" evidence="8">
    <location>
        <begin position="140"/>
        <end position="163"/>
    </location>
</feature>
<feature type="binding site" evidence="7">
    <location>
        <position position="167"/>
    </location>
    <ligand>
        <name>Mg(2+)</name>
        <dbReference type="ChEBI" id="CHEBI:18420"/>
    </ligand>
</feature>
<dbReference type="InterPro" id="IPR018480">
    <property type="entry name" value="PNAcMuramoyl-5peptid_Trfase_CS"/>
</dbReference>
<dbReference type="GO" id="GO:0009103">
    <property type="term" value="P:lipopolysaccharide biosynthetic process"/>
    <property type="evidence" value="ECO:0007669"/>
    <property type="project" value="TreeGrafter"/>
</dbReference>
<evidence type="ECO:0000313" key="9">
    <source>
        <dbReference type="EMBL" id="KGE14137.1"/>
    </source>
</evidence>
<sequence length="376" mass="42800">MKVLVVIVPFIIAIALGRFIIPYILFVSYKKRLFDPLDVRKSHQQITPRLGGVAFAPVQSCLFILSVVILYKVNFVALGINTAEIFPMFTLFLCGMVMLFLVGLADDLVSVSYRWKFIIQIFVATLFPLSGLWINDLYGIFLITYLPMWVGVPLTIFAVVLIINAVNLIDGIDGLCSGLIMVGCLFLGVLFTYYDAWLHAIFAFITAGVLVPFFYFNVFGAFKRRRRIFMGDTGSLTLGYAIAFLSISFAMNNKDIKPFSEGAIVTAFSTLIVPVFDVSRVLFVRWREKQPLFKADRNHLHHKFLRSGMSHRNAMISILLLALFFCLFNLFAVQYISNNIVVLCDVVLWIGFLLVWNIVESRKKKERAQKMQFLNQ</sequence>
<reference evidence="9 10" key="2">
    <citation type="journal article" date="2015" name="PLoS ONE">
        <title>Whole-Genome Optical Mapping and Finished Genome Sequence of Sphingobacterium deserti sp. nov., a New Species Isolated from the Western Desert of China.</title>
        <authorList>
            <person name="Teng C."/>
            <person name="Zhou Z."/>
            <person name="Molnar I."/>
            <person name="Li X."/>
            <person name="Tang R."/>
            <person name="Chen M."/>
            <person name="Wang L."/>
            <person name="Su S."/>
            <person name="Zhang W."/>
            <person name="Lin M."/>
        </authorList>
    </citation>
    <scope>NUCLEOTIDE SEQUENCE [LARGE SCALE GENOMIC DNA]</scope>
    <source>
        <strain evidence="10">ACCC05744</strain>
    </source>
</reference>
<evidence type="ECO:0000256" key="3">
    <source>
        <dbReference type="ARBA" id="ARBA00022679"/>
    </source>
</evidence>
<dbReference type="GO" id="GO:0005886">
    <property type="term" value="C:plasma membrane"/>
    <property type="evidence" value="ECO:0007669"/>
    <property type="project" value="UniProtKB-SubCell"/>
</dbReference>
<feature type="transmembrane region" description="Helical" evidence="8">
    <location>
        <begin position="200"/>
        <end position="222"/>
    </location>
</feature>
<dbReference type="GO" id="GO:0044038">
    <property type="term" value="P:cell wall macromolecule biosynthetic process"/>
    <property type="evidence" value="ECO:0007669"/>
    <property type="project" value="TreeGrafter"/>
</dbReference>
<keyword evidence="7" id="KW-0460">Magnesium</keyword>